<organism evidence="2 3">
    <name type="scientific">Archaeoglobus sulfaticallidus PM70-1</name>
    <dbReference type="NCBI Taxonomy" id="387631"/>
    <lineage>
        <taxon>Archaea</taxon>
        <taxon>Methanobacteriati</taxon>
        <taxon>Methanobacteriota</taxon>
        <taxon>Archaeoglobi</taxon>
        <taxon>Archaeoglobales</taxon>
        <taxon>Archaeoglobaceae</taxon>
        <taxon>Archaeoglobus</taxon>
    </lineage>
</organism>
<protein>
    <submittedName>
        <fullName evidence="2">Uncharacterized protein</fullName>
    </submittedName>
</protein>
<dbReference type="STRING" id="387631.Asulf_02209"/>
<feature type="transmembrane region" description="Helical" evidence="1">
    <location>
        <begin position="38"/>
        <end position="55"/>
    </location>
</feature>
<proteinExistence type="predicted"/>
<keyword evidence="1" id="KW-1133">Transmembrane helix</keyword>
<dbReference type="EMBL" id="CP005290">
    <property type="protein sequence ID" value="AGK62162.1"/>
    <property type="molecule type" value="Genomic_DNA"/>
</dbReference>
<keyword evidence="1" id="KW-0472">Membrane</keyword>
<sequence length="62" mass="7140">MKKPVNLAVLAILLFAFGLLIWLITMEEDMYEAILWRDSFWCLSAALSGYAYAISKKENKTH</sequence>
<name>N0BIL6_9EURY</name>
<keyword evidence="3" id="KW-1185">Reference proteome</keyword>
<keyword evidence="1" id="KW-0812">Transmembrane</keyword>
<dbReference type="Proteomes" id="UP000013307">
    <property type="component" value="Chromosome"/>
</dbReference>
<evidence type="ECO:0000256" key="1">
    <source>
        <dbReference type="SAM" id="Phobius"/>
    </source>
</evidence>
<reference evidence="2 3" key="1">
    <citation type="journal article" date="2013" name="Genome Announc.">
        <title>Complete Genome Sequence of the Thermophilic and Facultatively Chemolithoautotrophic Sulfate Reducer Archaeoglobus sulfaticallidus Strain PM70-1T.</title>
        <authorList>
            <person name="Stokke R."/>
            <person name="Hocking W.P."/>
            <person name="Steinsbu B.O."/>
            <person name="Steen I.H."/>
        </authorList>
    </citation>
    <scope>NUCLEOTIDE SEQUENCE [LARGE SCALE GENOMIC DNA]</scope>
    <source>
        <strain evidence="2">PM70-1</strain>
    </source>
</reference>
<accession>N0BIL6</accession>
<dbReference type="HOGENOM" id="CLU_2893024_0_0_2"/>
<dbReference type="AlphaFoldDB" id="N0BIL6"/>
<dbReference type="KEGG" id="ast:Asulf_02209"/>
<feature type="transmembrane region" description="Helical" evidence="1">
    <location>
        <begin position="7"/>
        <end position="26"/>
    </location>
</feature>
<evidence type="ECO:0000313" key="3">
    <source>
        <dbReference type="Proteomes" id="UP000013307"/>
    </source>
</evidence>
<evidence type="ECO:0000313" key="2">
    <source>
        <dbReference type="EMBL" id="AGK62162.1"/>
    </source>
</evidence>
<gene>
    <name evidence="2" type="ORF">Asulf_02209</name>
</gene>